<dbReference type="AlphaFoldDB" id="A0A518H212"/>
<protein>
    <submittedName>
        <fullName evidence="3">Putative Peptidoglycan domain protein</fullName>
    </submittedName>
</protein>
<feature type="domain" description="TtsA-like Glycoside hydrolase family 108" evidence="1">
    <location>
        <begin position="17"/>
        <end position="86"/>
    </location>
</feature>
<gene>
    <name evidence="3" type="ORF">ElP_27860</name>
</gene>
<dbReference type="InterPro" id="IPR023346">
    <property type="entry name" value="Lysozyme-like_dom_sf"/>
</dbReference>
<dbReference type="Pfam" id="PF05838">
    <property type="entry name" value="Glyco_hydro_108"/>
    <property type="match status" value="1"/>
</dbReference>
<dbReference type="OrthoDB" id="9815229at2"/>
<evidence type="ECO:0000313" key="3">
    <source>
        <dbReference type="EMBL" id="QDV34889.1"/>
    </source>
</evidence>
<evidence type="ECO:0000259" key="1">
    <source>
        <dbReference type="Pfam" id="PF05838"/>
    </source>
</evidence>
<dbReference type="Pfam" id="PF09374">
    <property type="entry name" value="PG_binding_3"/>
    <property type="match status" value="1"/>
</dbReference>
<evidence type="ECO:0000313" key="4">
    <source>
        <dbReference type="Proteomes" id="UP000317835"/>
    </source>
</evidence>
<dbReference type="Gene3D" id="1.20.141.10">
    <property type="entry name" value="Chitosanase, subunit A, domain 1"/>
    <property type="match status" value="1"/>
</dbReference>
<dbReference type="CDD" id="cd13926">
    <property type="entry name" value="N-acetylmuramidase_GH108"/>
    <property type="match status" value="1"/>
</dbReference>
<sequence>MTAKFDRAFAILMRPDVEGGYVNDSRDNGGETKYGISKARYPHIDIKNLTLDQAKELYRKDYWNKFYCEALPWPLAEVLFDCVVNHSPLNPVRWLQEAVGAYPDGAIGPRTIAAVKAYPDPVKAAAKMTQLRMKYVKRLSDYPTYGDGWHNRHVTVLTEAVRWENNREDL</sequence>
<evidence type="ECO:0000259" key="2">
    <source>
        <dbReference type="Pfam" id="PF09374"/>
    </source>
</evidence>
<accession>A0A518H212</accession>
<reference evidence="3 4" key="1">
    <citation type="submission" date="2019-02" db="EMBL/GenBank/DDBJ databases">
        <title>Deep-cultivation of Planctomycetes and their phenomic and genomic characterization uncovers novel biology.</title>
        <authorList>
            <person name="Wiegand S."/>
            <person name="Jogler M."/>
            <person name="Boedeker C."/>
            <person name="Pinto D."/>
            <person name="Vollmers J."/>
            <person name="Rivas-Marin E."/>
            <person name="Kohn T."/>
            <person name="Peeters S.H."/>
            <person name="Heuer A."/>
            <person name="Rast P."/>
            <person name="Oberbeckmann S."/>
            <person name="Bunk B."/>
            <person name="Jeske O."/>
            <person name="Meyerdierks A."/>
            <person name="Storesund J.E."/>
            <person name="Kallscheuer N."/>
            <person name="Luecker S."/>
            <person name="Lage O.M."/>
            <person name="Pohl T."/>
            <person name="Merkel B.J."/>
            <person name="Hornburger P."/>
            <person name="Mueller R.-W."/>
            <person name="Bruemmer F."/>
            <person name="Labrenz M."/>
            <person name="Spormann A.M."/>
            <person name="Op den Camp H."/>
            <person name="Overmann J."/>
            <person name="Amann R."/>
            <person name="Jetten M.S.M."/>
            <person name="Mascher T."/>
            <person name="Medema M.H."/>
            <person name="Devos D.P."/>
            <person name="Kaster A.-K."/>
            <person name="Ovreas L."/>
            <person name="Rohde M."/>
            <person name="Galperin M.Y."/>
            <person name="Jogler C."/>
        </authorList>
    </citation>
    <scope>NUCLEOTIDE SEQUENCE [LARGE SCALE GENOMIC DNA]</scope>
    <source>
        <strain evidence="3 4">ElP</strain>
    </source>
</reference>
<dbReference type="InterPro" id="IPR008565">
    <property type="entry name" value="TtsA-like_GH18_dom"/>
</dbReference>
<name>A0A518H212_9BACT</name>
<dbReference type="RefSeq" id="WP_145270102.1">
    <property type="nucleotide sequence ID" value="NZ_CP036426.1"/>
</dbReference>
<dbReference type="SUPFAM" id="SSF53955">
    <property type="entry name" value="Lysozyme-like"/>
    <property type="match status" value="1"/>
</dbReference>
<feature type="domain" description="Peptidoglycan binding" evidence="2">
    <location>
        <begin position="90"/>
        <end position="154"/>
    </location>
</feature>
<dbReference type="InterPro" id="IPR018537">
    <property type="entry name" value="Peptidoglycan-bd_3"/>
</dbReference>
<dbReference type="EMBL" id="CP036426">
    <property type="protein sequence ID" value="QDV34889.1"/>
    <property type="molecule type" value="Genomic_DNA"/>
</dbReference>
<dbReference type="Proteomes" id="UP000317835">
    <property type="component" value="Chromosome"/>
</dbReference>
<proteinExistence type="predicted"/>
<organism evidence="3 4">
    <name type="scientific">Tautonia plasticadhaerens</name>
    <dbReference type="NCBI Taxonomy" id="2527974"/>
    <lineage>
        <taxon>Bacteria</taxon>
        <taxon>Pseudomonadati</taxon>
        <taxon>Planctomycetota</taxon>
        <taxon>Planctomycetia</taxon>
        <taxon>Isosphaerales</taxon>
        <taxon>Isosphaeraceae</taxon>
        <taxon>Tautonia</taxon>
    </lineage>
</organism>
<dbReference type="KEGG" id="tpla:ElP_27860"/>
<keyword evidence="4" id="KW-1185">Reference proteome</keyword>